<dbReference type="Pfam" id="PF00395">
    <property type="entry name" value="SLH"/>
    <property type="match status" value="2"/>
</dbReference>
<dbReference type="EMBL" id="NFEZ01000003">
    <property type="protein sequence ID" value="PLT47032.1"/>
    <property type="molecule type" value="Genomic_DNA"/>
</dbReference>
<evidence type="ECO:0000256" key="2">
    <source>
        <dbReference type="SAM" id="SignalP"/>
    </source>
</evidence>
<feature type="domain" description="SLH" evidence="3">
    <location>
        <begin position="2829"/>
        <end position="2892"/>
    </location>
</feature>
<dbReference type="Proteomes" id="UP000234789">
    <property type="component" value="Unassembled WGS sequence"/>
</dbReference>
<proteinExistence type="predicted"/>
<gene>
    <name evidence="4" type="ORF">B8V81_1256</name>
</gene>
<feature type="compositionally biased region" description="Pro residues" evidence="1">
    <location>
        <begin position="2627"/>
        <end position="2637"/>
    </location>
</feature>
<reference evidence="4 5" key="1">
    <citation type="submission" date="2017-05" db="EMBL/GenBank/DDBJ databases">
        <title>Functional genome analysis of Paenibacillus pasadenensis strain R16: insights on endophytic life style and antifungal activity.</title>
        <authorList>
            <person name="Passera A."/>
            <person name="Marcolungo L."/>
            <person name="Casati P."/>
            <person name="Brasca M."/>
            <person name="Quaglino F."/>
            <person name="Delledonne M."/>
        </authorList>
    </citation>
    <scope>NUCLEOTIDE SEQUENCE [LARGE SCALE GENOMIC DNA]</scope>
    <source>
        <strain evidence="4 5">R16</strain>
    </source>
</reference>
<dbReference type="PANTHER" id="PTHR43308:SF5">
    <property type="entry name" value="S-LAYER PROTEIN _ PEPTIDOGLYCAN ENDO-BETA-N-ACETYLGLUCOSAMINIDASE"/>
    <property type="match status" value="1"/>
</dbReference>
<sequence>MKARKRYRTWKMAALGAAILAGAAGGTAMLAGAGAQTWDGSADTSWFDATYTTFKIDTPAKLAGIAKLVNGENGENGVDGLKGKILEVDRSLDLSAYDWLPIGTESHPFKGTLIAKDGAMFGISGMRVPAAIPYQGLVGNMDGGTVGGFRFEADGEIDVTVAGNVYAGSAVGKMIGYSIVYDIENELAIEAESGSGVAYAGGIVGSGSGQVSNALNEAPVTVAGSTYAGGLVGHVSEGGLTLKKAANDGAVSASGGAASELYAGGLTGLTAGALDMQGESTPIRNGGAVTVTGGRLAHAGGLAGHYGSPVTFSADTANSGEVSVTSPDAEESYAGGVAGSIGGVLPDASVALRQTAAVHHAGGERVYSGTIAGFVGPALTWSKGFEQAIPIAAEGKDVYVGGLFGYAAQGVSLTDDAPAAYVSAAAVEAQGTGAVYAGGIVGYNGGGLIRHASFKSGLTADTAGDSAVYAGGIAGYLAAGAEISGSAAGGTAAQPLAIVAEGELGGIAGHSDGTISASSASWLTLRAQRSGSAAGGIAGAASGTIADARAGDPSASDSASLRFETAIASPAGGRDDFAAGGLIGRGIGELTVSGSRVDRVSAALPAGMTGVAFGGAAGRIDGAAVLGTSAQPLAVRAVTLEAQADEAALGGGIGRLDGTAQASLLVSGFEVDSSGARARIGGIAGENAGSLSGGAAEAVTIRSTGADARLGGASGLSRGSILGAAARSVALAAEGSGAEAGGLVGRLEGSADSRATLTDSKLEGGESPTAAATAAGARIGGIAGYAVHADLIRPAALAEAPNYVALTLSAPGIEAGGLAGRADSSRIEGDLQRVNMQNLLLTASADASQAKAGGLVGSSVETTLRGLVGSGANLLLSGPDSAAGGLAGTLKGGEAAAIVDTVFGGMQLKANASASGSFVGGMAARLEARASDPAAAPASSSGIIVNSRVAGSVQALAPGMTVGGLVGENASLIANVSVTDKIPVSSKGANAVVGGFVGRNAATGTLYYTYTNANLTIEGQGTLAGGLVGDNAGRILASYTDLDLTSKAYGTSGQPVFLGGLAGRSSGTVEQSYAASKVTASGAYAQAGGLLGELAGGSVKNAYSAKSVTASGSGSYAGGFAGRIVSGRISSSYSAAEVSASGTALAGGFAGRYDNASKELLYKSYYIKDEKLNLNKDLPDFADGEYRWLSVLGRLSTILSSTLSDRSEFPALSGWDFAAAWKYGSLGAQYQYPEVNRAASSGGGEEGTGGNVNANLNWYLRDKDATTFQIGTEAELAGLAAIVNGTLVGVEPFSFAGRTIEIKGPIHVQSAQWSPIGVSEALAFQGELLGGGHLIDGYAVSGEVPFGGLFGVIGADGSASGLALEPKEARGSSYAGALAGLNYGRIADIALKLPAGASVSGGVAGGIVGRSEGAAEGLRAELAGGRVESAAAGGAAGGIAGENVSAIAAGSWSLTTSGEAASRIAASGDDAAAGGLAGRQSGTSSALKLELTRLAVEASGVGSAAGGLFGSYSDGDASELSVSFGEAVSVSAGADDAAAGGLIGRSAAGNGLGGLKVEAAPSALGVTGGGSAGGLIGEKTGRGIAAWDMRDASVQGLAVKAPAGSDEAAVGGLIGRADQTALGGVKAGFASLDARGEAVYAGGIVGRATETTIQDAEASGPIAAALDAGSAGALAAGGIAGELSASDRDAGLRFGDLYPLYRGLYQAEYEGQLNVAAAGGESALHAGGLVGALRGASIYDSQSRAHIAAGSAGELDAGGIAGFSSGILVHADAFGGIDASGSGVYRVGGLVGRALDGEIHYSRAVAAGGARIAVGTALTIGENLPATFVGGALGQGDRLVVARSSASIPVDAADGNIDTTLYAGGFAGQLGENGAGSGSIRYAYADGAVTAAGKRGSYAGGFAGSINRFAVEDSYASGSVSNTGQDTRTGGFAAAVERSGSVLRSHALQERVATTGLAGTTRSYTGGFAGYNDGKIEQAYASAIELAVSAKGTDTHKGALVGYNFRDGRIASSAYSGSGAAVGRNAGAAASAEAVPARDPRPAGSWAATYDPSVLRLSADGEIAIGSRAQLDGYVRLSNDTGAAYFKLFDRAATASPLGSGDKLRLTADIDLSAFGWTPLQAFDGELAGDGHRLIGLRADGGTGDAAFALVSRGLIADLQLVGASVQAGRHAGLVAAINADGGEIRGVTAEGKASGGAGAGLIAGVNESGGILRDVTAEGSASGADAGLVAGINAAGGDIRGATAEGSASGRLSAGLIAGDNAGLIAESGSAGLAKSEASAGGLVGLNAKGGVIERSYSAADASSQGSEAAAGGAAGRNDGRISDTLASGRTTADGTALAWAGGLAGRSAGAVERSVAGGEAVASIQGALVPGRSFFGGIAGQLADGGTIADASFQRQLVKRGVAYYDAAGIIRTEGGLDGAALTSGTLPSGLSGGVWRAAAGFYPAPSDSPLARLAAAAVMPAAGDTINRLTAGFGLSRADGLLWSADPSLVQLQSGSGRLLAGGVAELEASLGGFVRTMVLNAPELRWPQAAAAPQVVSGDREFTEKVEIVLSAEPGAVIHYTLDGSEPSEQSAVYSSPIPLKATTTLKAIAVVLGKEHSPALSGEWKLQPPPSPSGGGGFFFPAPSPSPTPEPKPAVESNIGKPAIGDEQPAAVRAPRGSILRLTAPEGKWIRYTTDGSDPTESSPRFTGELVLNRSVTVKALVEGDKRILTYKFDVGAAQYSLRKDASTVRYASGYADGKFKPDAAMSRYELIEALAPLLDREEGELYNAFPDKSGRSDQLVAFFASAGIVGGYPDGTFGGDRGLTRAEFAVIAARALQISVDGDAVPKQKDARKHWASGFIAALTDAGYIQGFPDGSFRPNSPLTRAQAISLLNRMAGTAKRADAEPLYGDVPPSHWAYADIMAATRD</sequence>
<dbReference type="Pfam" id="PF13290">
    <property type="entry name" value="CHB_HEX_C_1"/>
    <property type="match status" value="2"/>
</dbReference>
<evidence type="ECO:0000259" key="3">
    <source>
        <dbReference type="PROSITE" id="PS51272"/>
    </source>
</evidence>
<dbReference type="RefSeq" id="WP_146000458.1">
    <property type="nucleotide sequence ID" value="NZ_NFEZ01000003.1"/>
</dbReference>
<dbReference type="InterPro" id="IPR059177">
    <property type="entry name" value="GH29D-like_dom"/>
</dbReference>
<feature type="chain" id="PRO_5038508431" evidence="2">
    <location>
        <begin position="24"/>
        <end position="2913"/>
    </location>
</feature>
<evidence type="ECO:0000256" key="1">
    <source>
        <dbReference type="SAM" id="MobiDB-lite"/>
    </source>
</evidence>
<dbReference type="InterPro" id="IPR051465">
    <property type="entry name" value="Cell_Envelope_Struct_Comp"/>
</dbReference>
<protein>
    <submittedName>
        <fullName evidence="4">Large exoproteins involved in heme utilization or adhesion</fullName>
    </submittedName>
</protein>
<organism evidence="4 5">
    <name type="scientific">Paenibacillus pasadenensis</name>
    <dbReference type="NCBI Taxonomy" id="217090"/>
    <lineage>
        <taxon>Bacteria</taxon>
        <taxon>Bacillati</taxon>
        <taxon>Bacillota</taxon>
        <taxon>Bacilli</taxon>
        <taxon>Bacillales</taxon>
        <taxon>Paenibacillaceae</taxon>
        <taxon>Paenibacillus</taxon>
    </lineage>
</organism>
<evidence type="ECO:0000313" key="5">
    <source>
        <dbReference type="Proteomes" id="UP000234789"/>
    </source>
</evidence>
<name>A0A2N5N9N0_9BACL</name>
<feature type="signal peptide" evidence="2">
    <location>
        <begin position="1"/>
        <end position="23"/>
    </location>
</feature>
<dbReference type="PANTHER" id="PTHR43308">
    <property type="entry name" value="OUTER MEMBRANE PROTEIN ALPHA-RELATED"/>
    <property type="match status" value="1"/>
</dbReference>
<dbReference type="PROSITE" id="PS51272">
    <property type="entry name" value="SLH"/>
    <property type="match status" value="2"/>
</dbReference>
<feature type="domain" description="SLH" evidence="3">
    <location>
        <begin position="2769"/>
        <end position="2828"/>
    </location>
</feature>
<dbReference type="InterPro" id="IPR001119">
    <property type="entry name" value="SLH_dom"/>
</dbReference>
<keyword evidence="5" id="KW-1185">Reference proteome</keyword>
<feature type="region of interest" description="Disordered" evidence="1">
    <location>
        <begin position="2606"/>
        <end position="2640"/>
    </location>
</feature>
<keyword evidence="2" id="KW-0732">Signal</keyword>
<evidence type="ECO:0000313" key="4">
    <source>
        <dbReference type="EMBL" id="PLT47032.1"/>
    </source>
</evidence>
<accession>A0A2N5N9N0</accession>
<dbReference type="Gene3D" id="2.160.20.110">
    <property type="match status" value="8"/>
</dbReference>
<comment type="caution">
    <text evidence="4">The sequence shown here is derived from an EMBL/GenBank/DDBJ whole genome shotgun (WGS) entry which is preliminary data.</text>
</comment>